<name>A0AAV2DBY6_9ROSI</name>
<evidence type="ECO:0000313" key="2">
    <source>
        <dbReference type="Proteomes" id="UP001497516"/>
    </source>
</evidence>
<organism evidence="1 2">
    <name type="scientific">Linum trigynum</name>
    <dbReference type="NCBI Taxonomy" id="586398"/>
    <lineage>
        <taxon>Eukaryota</taxon>
        <taxon>Viridiplantae</taxon>
        <taxon>Streptophyta</taxon>
        <taxon>Embryophyta</taxon>
        <taxon>Tracheophyta</taxon>
        <taxon>Spermatophyta</taxon>
        <taxon>Magnoliopsida</taxon>
        <taxon>eudicotyledons</taxon>
        <taxon>Gunneridae</taxon>
        <taxon>Pentapetalae</taxon>
        <taxon>rosids</taxon>
        <taxon>fabids</taxon>
        <taxon>Malpighiales</taxon>
        <taxon>Linaceae</taxon>
        <taxon>Linum</taxon>
    </lineage>
</organism>
<keyword evidence="2" id="KW-1185">Reference proteome</keyword>
<dbReference type="EMBL" id="OZ034815">
    <property type="protein sequence ID" value="CAL1371375.1"/>
    <property type="molecule type" value="Genomic_DNA"/>
</dbReference>
<dbReference type="Proteomes" id="UP001497516">
    <property type="component" value="Chromosome 2"/>
</dbReference>
<accession>A0AAV2DBY6</accession>
<reference evidence="1 2" key="1">
    <citation type="submission" date="2024-04" db="EMBL/GenBank/DDBJ databases">
        <authorList>
            <person name="Fracassetti M."/>
        </authorList>
    </citation>
    <scope>NUCLEOTIDE SEQUENCE [LARGE SCALE GENOMIC DNA]</scope>
</reference>
<evidence type="ECO:0000313" key="1">
    <source>
        <dbReference type="EMBL" id="CAL1371375.1"/>
    </source>
</evidence>
<dbReference type="AlphaFoldDB" id="A0AAV2DBY6"/>
<gene>
    <name evidence="1" type="ORF">LTRI10_LOCUS13445</name>
</gene>
<sequence>MTASARKSLVTRQGQKSMNFPMPRFGMVGVVGDPMSGDILGKLFGDKRERDCSWKPHRHVSFRNETERTSLLRRQAETIREEEEDEARPSRLLLVQESLGMAVWLGSRGQPMIQVLGRVEGLVSTTKKLQGQLTMGL</sequence>
<protein>
    <submittedName>
        <fullName evidence="1">Uncharacterized protein</fullName>
    </submittedName>
</protein>
<proteinExistence type="predicted"/>